<proteinExistence type="predicted"/>
<accession>A0A1G5C6T8</accession>
<dbReference type="GO" id="GO:0016878">
    <property type="term" value="F:acid-thiol ligase activity"/>
    <property type="evidence" value="ECO:0007669"/>
    <property type="project" value="UniProtKB-ARBA"/>
</dbReference>
<dbReference type="PANTHER" id="PTHR43767">
    <property type="entry name" value="LONG-CHAIN-FATTY-ACID--COA LIGASE"/>
    <property type="match status" value="1"/>
</dbReference>
<dbReference type="InterPro" id="IPR000873">
    <property type="entry name" value="AMP-dep_synth/lig_dom"/>
</dbReference>
<evidence type="ECO:0000313" key="3">
    <source>
        <dbReference type="EMBL" id="SCX98153.1"/>
    </source>
</evidence>
<dbReference type="STRING" id="419481.SAMN05216233_102419"/>
<dbReference type="Gene3D" id="3.30.300.30">
    <property type="match status" value="1"/>
</dbReference>
<dbReference type="InterPro" id="IPR045851">
    <property type="entry name" value="AMP-bd_C_sf"/>
</dbReference>
<dbReference type="InterPro" id="IPR042099">
    <property type="entry name" value="ANL_N_sf"/>
</dbReference>
<sequence>MITLTCSDKPWLAHYDKGVPPAIDYRRLTLPQMFQTTVGRYPRHTALIYHGRHITYAELQVLVRTFSITLTTLGIRKGDVVGIWLPNTVATVVSYYAALTIGAIVVMANPLSSDREITHQMNDSDTKLIITLDVLAERAIALREKTEIDVVIHASLGDFLPAPLKWVFPFMARKQGLTVKVPGAHRVYSWKEAMALRGTPIPEPAIHPDEVAVYQYTGGTTGRPKGAMLTHTNLTCMTQMYEAWFQLEKGAERVLAAPPFFHVLGMSTAMNLPIHMGWTTVLIPKPQPDRLLEAIRKFKPTLAPLVPTMCMGILEEKALAHTDLTSFKLITSGASSLPEEVLYRFKKLTGVTINEGYGMTETSPQTHLNPLKGEKKPGSIGIPFPGTEVRIMDLETGTRELLTGEAGEMWFKGPQVTCGYLGQYGENETAFQDGWFRSEDIAWMDEDGYFYIVDRKKDIIISSGYSIYPREVEEVLYDHEDVLKAAVIGVADTHRGENVKAFVTPKPGRNPTVESLMAHCRKELAKYKWPVEIDIIDAMPESTVGKILKTDLRQQTA</sequence>
<feature type="domain" description="AMP-dependent synthetase/ligase" evidence="1">
    <location>
        <begin position="34"/>
        <end position="421"/>
    </location>
</feature>
<organism evidence="3 4">
    <name type="scientific">Desulfoluna spongiiphila</name>
    <dbReference type="NCBI Taxonomy" id="419481"/>
    <lineage>
        <taxon>Bacteria</taxon>
        <taxon>Pseudomonadati</taxon>
        <taxon>Thermodesulfobacteriota</taxon>
        <taxon>Desulfobacteria</taxon>
        <taxon>Desulfobacterales</taxon>
        <taxon>Desulfolunaceae</taxon>
        <taxon>Desulfoluna</taxon>
    </lineage>
</organism>
<dbReference type="Proteomes" id="UP000198870">
    <property type="component" value="Unassembled WGS sequence"/>
</dbReference>
<evidence type="ECO:0000313" key="4">
    <source>
        <dbReference type="Proteomes" id="UP000198870"/>
    </source>
</evidence>
<dbReference type="PANTHER" id="PTHR43767:SF1">
    <property type="entry name" value="NONRIBOSOMAL PEPTIDE SYNTHASE PES1 (EUROFUNG)-RELATED"/>
    <property type="match status" value="1"/>
</dbReference>
<dbReference type="PROSITE" id="PS00455">
    <property type="entry name" value="AMP_BINDING"/>
    <property type="match status" value="1"/>
</dbReference>
<name>A0A1G5C6T8_9BACT</name>
<dbReference type="OrthoDB" id="9765680at2"/>
<protein>
    <submittedName>
        <fullName evidence="3">Long-chain acyl-CoA synthetase</fullName>
    </submittedName>
</protein>
<dbReference type="Pfam" id="PF00501">
    <property type="entry name" value="AMP-binding"/>
    <property type="match status" value="1"/>
</dbReference>
<dbReference type="EMBL" id="FMUX01000002">
    <property type="protein sequence ID" value="SCX98153.1"/>
    <property type="molecule type" value="Genomic_DNA"/>
</dbReference>
<dbReference type="InterPro" id="IPR025110">
    <property type="entry name" value="AMP-bd_C"/>
</dbReference>
<dbReference type="Pfam" id="PF13193">
    <property type="entry name" value="AMP-binding_C"/>
    <property type="match status" value="1"/>
</dbReference>
<dbReference type="RefSeq" id="WP_092208963.1">
    <property type="nucleotide sequence ID" value="NZ_FMUX01000002.1"/>
</dbReference>
<dbReference type="InterPro" id="IPR020845">
    <property type="entry name" value="AMP-binding_CS"/>
</dbReference>
<evidence type="ECO:0000259" key="1">
    <source>
        <dbReference type="Pfam" id="PF00501"/>
    </source>
</evidence>
<dbReference type="InterPro" id="IPR050237">
    <property type="entry name" value="ATP-dep_AMP-bd_enzyme"/>
</dbReference>
<dbReference type="Gene3D" id="3.40.50.12780">
    <property type="entry name" value="N-terminal domain of ligase-like"/>
    <property type="match status" value="1"/>
</dbReference>
<feature type="domain" description="AMP-binding enzyme C-terminal" evidence="2">
    <location>
        <begin position="471"/>
        <end position="546"/>
    </location>
</feature>
<dbReference type="AlphaFoldDB" id="A0A1G5C6T8"/>
<evidence type="ECO:0000259" key="2">
    <source>
        <dbReference type="Pfam" id="PF13193"/>
    </source>
</evidence>
<keyword evidence="4" id="KW-1185">Reference proteome</keyword>
<gene>
    <name evidence="3" type="ORF">SAMN05216233_102419</name>
</gene>
<reference evidence="3 4" key="1">
    <citation type="submission" date="2016-10" db="EMBL/GenBank/DDBJ databases">
        <authorList>
            <person name="de Groot N.N."/>
        </authorList>
    </citation>
    <scope>NUCLEOTIDE SEQUENCE [LARGE SCALE GENOMIC DNA]</scope>
    <source>
        <strain evidence="3 4">AA1</strain>
    </source>
</reference>
<dbReference type="SUPFAM" id="SSF56801">
    <property type="entry name" value="Acetyl-CoA synthetase-like"/>
    <property type="match status" value="1"/>
</dbReference>
<dbReference type="CDD" id="cd05936">
    <property type="entry name" value="FC-FACS_FadD_like"/>
    <property type="match status" value="1"/>
</dbReference>